<dbReference type="EMBL" id="PNBA02000006">
    <property type="protein sequence ID" value="KAG6420471.1"/>
    <property type="molecule type" value="Genomic_DNA"/>
</dbReference>
<keyword evidence="1" id="KW-0472">Membrane</keyword>
<feature type="transmembrane region" description="Helical" evidence="1">
    <location>
        <begin position="110"/>
        <end position="130"/>
    </location>
</feature>
<feature type="transmembrane region" description="Helical" evidence="1">
    <location>
        <begin position="162"/>
        <end position="181"/>
    </location>
</feature>
<evidence type="ECO:0008006" key="4">
    <source>
        <dbReference type="Google" id="ProtNLM"/>
    </source>
</evidence>
<protein>
    <recommendedName>
        <fullName evidence="4">Tetraspanin-19</fullName>
    </recommendedName>
</protein>
<reference evidence="2" key="2">
    <citation type="submission" date="2020-08" db="EMBL/GenBank/DDBJ databases">
        <title>Plant Genome Project.</title>
        <authorList>
            <person name="Zhang R.-G."/>
        </authorList>
    </citation>
    <scope>NUCLEOTIDE SEQUENCE</scope>
    <source>
        <strain evidence="2">Huo1</strain>
        <tissue evidence="2">Leaf</tissue>
    </source>
</reference>
<keyword evidence="3" id="KW-1185">Reference proteome</keyword>
<feature type="transmembrane region" description="Helical" evidence="1">
    <location>
        <begin position="12"/>
        <end position="36"/>
    </location>
</feature>
<gene>
    <name evidence="2" type="ORF">SASPL_117000</name>
</gene>
<evidence type="ECO:0000313" key="3">
    <source>
        <dbReference type="Proteomes" id="UP000298416"/>
    </source>
</evidence>
<proteinExistence type="predicted"/>
<reference evidence="2" key="1">
    <citation type="submission" date="2018-01" db="EMBL/GenBank/DDBJ databases">
        <authorList>
            <person name="Mao J.F."/>
        </authorList>
    </citation>
    <scope>NUCLEOTIDE SEQUENCE</scope>
    <source>
        <strain evidence="2">Huo1</strain>
        <tissue evidence="2">Leaf</tissue>
    </source>
</reference>
<keyword evidence="1" id="KW-0812">Transmembrane</keyword>
<dbReference type="Proteomes" id="UP000298416">
    <property type="component" value="Unassembled WGS sequence"/>
</dbReference>
<sequence length="236" mass="26409">MARCCVQSLLKLVNSLLGMVGIAMIIYSLWMFRVWLRTNESTDVPVPWFIYTILGIGASLCVITCSGHIAAETANGCCLFIVSFHGRSGNSCFLNYKLCVDLLWSGFSRYMAFVFMIFLLEAAVTADVFLNHNWQEDFPADATGNFDKLKDFVKDNFDICKWIGLSVVAVQGLSMLLAMVLKALGPHSEKYYESDDEYLPDRVPLLKNYAPPHGSEPAYGAKSDSWIGRINSKTLR</sequence>
<accession>A0A8X8XU73</accession>
<evidence type="ECO:0000256" key="1">
    <source>
        <dbReference type="SAM" id="Phobius"/>
    </source>
</evidence>
<feature type="transmembrane region" description="Helical" evidence="1">
    <location>
        <begin position="48"/>
        <end position="71"/>
    </location>
</feature>
<dbReference type="AlphaFoldDB" id="A0A8X8XU73"/>
<organism evidence="2">
    <name type="scientific">Salvia splendens</name>
    <name type="common">Scarlet sage</name>
    <dbReference type="NCBI Taxonomy" id="180675"/>
    <lineage>
        <taxon>Eukaryota</taxon>
        <taxon>Viridiplantae</taxon>
        <taxon>Streptophyta</taxon>
        <taxon>Embryophyta</taxon>
        <taxon>Tracheophyta</taxon>
        <taxon>Spermatophyta</taxon>
        <taxon>Magnoliopsida</taxon>
        <taxon>eudicotyledons</taxon>
        <taxon>Gunneridae</taxon>
        <taxon>Pentapetalae</taxon>
        <taxon>asterids</taxon>
        <taxon>lamiids</taxon>
        <taxon>Lamiales</taxon>
        <taxon>Lamiaceae</taxon>
        <taxon>Nepetoideae</taxon>
        <taxon>Mentheae</taxon>
        <taxon>Salviinae</taxon>
        <taxon>Salvia</taxon>
        <taxon>Salvia subgen. Calosphace</taxon>
        <taxon>core Calosphace</taxon>
    </lineage>
</organism>
<evidence type="ECO:0000313" key="2">
    <source>
        <dbReference type="EMBL" id="KAG6420471.1"/>
    </source>
</evidence>
<comment type="caution">
    <text evidence="2">The sequence shown here is derived from an EMBL/GenBank/DDBJ whole genome shotgun (WGS) entry which is preliminary data.</text>
</comment>
<keyword evidence="1" id="KW-1133">Transmembrane helix</keyword>
<name>A0A8X8XU73_SALSN</name>